<comment type="caution">
    <text evidence="2">The sequence shown here is derived from an EMBL/GenBank/DDBJ whole genome shotgun (WGS) entry which is preliminary data.</text>
</comment>
<evidence type="ECO:0000256" key="1">
    <source>
        <dbReference type="SAM" id="MobiDB-lite"/>
    </source>
</evidence>
<proteinExistence type="predicted"/>
<gene>
    <name evidence="2" type="ORF">XAT740_LOCUS59944</name>
</gene>
<organism evidence="2 3">
    <name type="scientific">Adineta ricciae</name>
    <name type="common">Rotifer</name>
    <dbReference type="NCBI Taxonomy" id="249248"/>
    <lineage>
        <taxon>Eukaryota</taxon>
        <taxon>Metazoa</taxon>
        <taxon>Spiralia</taxon>
        <taxon>Gnathifera</taxon>
        <taxon>Rotifera</taxon>
        <taxon>Eurotatoria</taxon>
        <taxon>Bdelloidea</taxon>
        <taxon>Adinetida</taxon>
        <taxon>Adinetidae</taxon>
        <taxon>Adineta</taxon>
    </lineage>
</organism>
<name>A0A816GR20_ADIRI</name>
<evidence type="ECO:0000313" key="3">
    <source>
        <dbReference type="Proteomes" id="UP000663828"/>
    </source>
</evidence>
<reference evidence="2" key="1">
    <citation type="submission" date="2021-02" db="EMBL/GenBank/DDBJ databases">
        <authorList>
            <person name="Nowell W R."/>
        </authorList>
    </citation>
    <scope>NUCLEOTIDE SEQUENCE</scope>
</reference>
<accession>A0A816GR20</accession>
<dbReference type="EMBL" id="CAJNOR010014330">
    <property type="protein sequence ID" value="CAF1677768.1"/>
    <property type="molecule type" value="Genomic_DNA"/>
</dbReference>
<evidence type="ECO:0000313" key="2">
    <source>
        <dbReference type="EMBL" id="CAF1677768.1"/>
    </source>
</evidence>
<keyword evidence="3" id="KW-1185">Reference proteome</keyword>
<dbReference type="Proteomes" id="UP000663828">
    <property type="component" value="Unassembled WGS sequence"/>
</dbReference>
<sequence>MGNTPACSSKPSPTKNNTSPLYKLKASSPLPARIHYYKEQTSIQPMFSPSKTK</sequence>
<feature type="non-terminal residue" evidence="2">
    <location>
        <position position="53"/>
    </location>
</feature>
<feature type="region of interest" description="Disordered" evidence="1">
    <location>
        <begin position="1"/>
        <end position="26"/>
    </location>
</feature>
<dbReference type="AlphaFoldDB" id="A0A816GR20"/>
<protein>
    <submittedName>
        <fullName evidence="2">Uncharacterized protein</fullName>
    </submittedName>
</protein>
<feature type="compositionally biased region" description="Polar residues" evidence="1">
    <location>
        <begin position="1"/>
        <end position="20"/>
    </location>
</feature>